<dbReference type="GO" id="GO:0016301">
    <property type="term" value="F:kinase activity"/>
    <property type="evidence" value="ECO:0007669"/>
    <property type="project" value="UniProtKB-KW"/>
</dbReference>
<gene>
    <name evidence="5" type="primary">coaE</name>
    <name evidence="7" type="ORF">Y5W_01467</name>
</gene>
<reference evidence="7 8" key="1">
    <citation type="submission" date="2012-09" db="EMBL/GenBank/DDBJ databases">
        <title>Genome Sequence of alkane-degrading Bacterium Alcanivorax sp. 521-1.</title>
        <authorList>
            <person name="Lai Q."/>
            <person name="Shao Z."/>
        </authorList>
    </citation>
    <scope>NUCLEOTIDE SEQUENCE [LARGE SCALE GENOMIC DNA]</scope>
    <source>
        <strain evidence="7 8">521-1</strain>
    </source>
</reference>
<comment type="caution">
    <text evidence="7">The sequence shown here is derived from an EMBL/GenBank/DDBJ whole genome shotgun (WGS) entry which is preliminary data.</text>
</comment>
<keyword evidence="3 5" id="KW-0067">ATP-binding</keyword>
<name>A0ABS0APV2_9GAMM</name>
<keyword evidence="4 5" id="KW-0173">Coenzyme A biosynthesis</keyword>
<protein>
    <recommendedName>
        <fullName evidence="5 6">Dephospho-CoA kinase</fullName>
        <ecNumber evidence="5 6">2.7.1.24</ecNumber>
    </recommendedName>
    <alternativeName>
        <fullName evidence="5">Dephosphocoenzyme A kinase</fullName>
    </alternativeName>
</protein>
<comment type="catalytic activity">
    <reaction evidence="5">
        <text>3'-dephospho-CoA + ATP = ADP + CoA + H(+)</text>
        <dbReference type="Rhea" id="RHEA:18245"/>
        <dbReference type="ChEBI" id="CHEBI:15378"/>
        <dbReference type="ChEBI" id="CHEBI:30616"/>
        <dbReference type="ChEBI" id="CHEBI:57287"/>
        <dbReference type="ChEBI" id="CHEBI:57328"/>
        <dbReference type="ChEBI" id="CHEBI:456216"/>
        <dbReference type="EC" id="2.7.1.24"/>
    </reaction>
</comment>
<proteinExistence type="inferred from homology"/>
<keyword evidence="5 7" id="KW-0418">Kinase</keyword>
<accession>A0ABS0APV2</accession>
<dbReference type="InterPro" id="IPR001977">
    <property type="entry name" value="Depp_CoAkinase"/>
</dbReference>
<keyword evidence="2 5" id="KW-0547">Nucleotide-binding</keyword>
<dbReference type="PROSITE" id="PS51219">
    <property type="entry name" value="DPCK"/>
    <property type="match status" value="1"/>
</dbReference>
<dbReference type="Pfam" id="PF01121">
    <property type="entry name" value="CoaE"/>
    <property type="match status" value="1"/>
</dbReference>
<dbReference type="EC" id="2.7.1.24" evidence="5 6"/>
<dbReference type="EMBL" id="ARXX01000018">
    <property type="protein sequence ID" value="MBF5056173.1"/>
    <property type="molecule type" value="Genomic_DNA"/>
</dbReference>
<dbReference type="PANTHER" id="PTHR10695">
    <property type="entry name" value="DEPHOSPHO-COA KINASE-RELATED"/>
    <property type="match status" value="1"/>
</dbReference>
<evidence type="ECO:0000256" key="5">
    <source>
        <dbReference type="HAMAP-Rule" id="MF_00376"/>
    </source>
</evidence>
<sequence>MFVVGLTGGIGSGKTAATDYLADRGITVVDADLASRVVVEPGQPALDAIVDRFGRPVLQDDGTLNRRALREIVFSDEAARRDLEAITHPAIGDELRRQIAGSQAPYTVLVSPLLLEGSQKDMTHRILVIDAPPEVQVARTIARDQVPEQQVAAIMRVQMAREQRRAQAHDVVENHGPLHLLHDQLEQLHQKYLKLAEHHAG</sequence>
<keyword evidence="5" id="KW-0963">Cytoplasm</keyword>
<keyword evidence="8" id="KW-1185">Reference proteome</keyword>
<evidence type="ECO:0000256" key="3">
    <source>
        <dbReference type="ARBA" id="ARBA00022840"/>
    </source>
</evidence>
<feature type="binding site" evidence="5">
    <location>
        <begin position="11"/>
        <end position="16"/>
    </location>
    <ligand>
        <name>ATP</name>
        <dbReference type="ChEBI" id="CHEBI:30616"/>
    </ligand>
</feature>
<dbReference type="CDD" id="cd02022">
    <property type="entry name" value="DPCK"/>
    <property type="match status" value="1"/>
</dbReference>
<evidence type="ECO:0000256" key="2">
    <source>
        <dbReference type="ARBA" id="ARBA00022741"/>
    </source>
</evidence>
<evidence type="ECO:0000313" key="7">
    <source>
        <dbReference type="EMBL" id="MBF5056173.1"/>
    </source>
</evidence>
<dbReference type="SUPFAM" id="SSF52540">
    <property type="entry name" value="P-loop containing nucleoside triphosphate hydrolases"/>
    <property type="match status" value="1"/>
</dbReference>
<keyword evidence="5" id="KW-0808">Transferase</keyword>
<dbReference type="InterPro" id="IPR027417">
    <property type="entry name" value="P-loop_NTPase"/>
</dbReference>
<evidence type="ECO:0000313" key="8">
    <source>
        <dbReference type="Proteomes" id="UP000662703"/>
    </source>
</evidence>
<dbReference type="NCBIfam" id="TIGR00152">
    <property type="entry name" value="dephospho-CoA kinase"/>
    <property type="match status" value="1"/>
</dbReference>
<dbReference type="Gene3D" id="3.40.50.300">
    <property type="entry name" value="P-loop containing nucleotide triphosphate hydrolases"/>
    <property type="match status" value="1"/>
</dbReference>
<organism evidence="7 8">
    <name type="scientific">Alloalcanivorax profundimaris</name>
    <dbReference type="NCBI Taxonomy" id="2735259"/>
    <lineage>
        <taxon>Bacteria</taxon>
        <taxon>Pseudomonadati</taxon>
        <taxon>Pseudomonadota</taxon>
        <taxon>Gammaproteobacteria</taxon>
        <taxon>Oceanospirillales</taxon>
        <taxon>Alcanivoracaceae</taxon>
        <taxon>Alloalcanivorax</taxon>
    </lineage>
</organism>
<evidence type="ECO:0000256" key="6">
    <source>
        <dbReference type="NCBIfam" id="TIGR00152"/>
    </source>
</evidence>
<evidence type="ECO:0000256" key="1">
    <source>
        <dbReference type="ARBA" id="ARBA00009018"/>
    </source>
</evidence>
<dbReference type="Proteomes" id="UP000662703">
    <property type="component" value="Unassembled WGS sequence"/>
</dbReference>
<comment type="pathway">
    <text evidence="5">Cofactor biosynthesis; coenzyme A biosynthesis; CoA from (R)-pantothenate: step 5/5.</text>
</comment>
<dbReference type="PANTHER" id="PTHR10695:SF46">
    <property type="entry name" value="BIFUNCTIONAL COENZYME A SYNTHASE-RELATED"/>
    <property type="match status" value="1"/>
</dbReference>
<dbReference type="HAMAP" id="MF_00376">
    <property type="entry name" value="Dephospho_CoA_kinase"/>
    <property type="match status" value="1"/>
</dbReference>
<comment type="similarity">
    <text evidence="1 5">Belongs to the CoaE family.</text>
</comment>
<comment type="subcellular location">
    <subcellularLocation>
        <location evidence="5">Cytoplasm</location>
    </subcellularLocation>
</comment>
<evidence type="ECO:0000256" key="4">
    <source>
        <dbReference type="ARBA" id="ARBA00022993"/>
    </source>
</evidence>
<comment type="function">
    <text evidence="5">Catalyzes the phosphorylation of the 3'-hydroxyl group of dephosphocoenzyme A to form coenzyme A.</text>
</comment>
<dbReference type="RefSeq" id="WP_194864731.1">
    <property type="nucleotide sequence ID" value="NZ_ARXX01000018.1"/>
</dbReference>